<keyword evidence="4" id="KW-1134">Transmembrane beta strand</keyword>
<evidence type="ECO:0000313" key="11">
    <source>
        <dbReference type="EMBL" id="TXS89937.1"/>
    </source>
</evidence>
<keyword evidence="6 8" id="KW-0472">Membrane</keyword>
<dbReference type="RefSeq" id="WP_148065199.1">
    <property type="nucleotide sequence ID" value="NZ_VRYZ01000007.1"/>
</dbReference>
<dbReference type="Pfam" id="PF02321">
    <property type="entry name" value="OEP"/>
    <property type="match status" value="2"/>
</dbReference>
<keyword evidence="9" id="KW-0732">Signal</keyword>
<dbReference type="InterPro" id="IPR051906">
    <property type="entry name" value="TolC-like"/>
</dbReference>
<dbReference type="PROSITE" id="PS51123">
    <property type="entry name" value="OMPA_2"/>
    <property type="match status" value="1"/>
</dbReference>
<evidence type="ECO:0000256" key="2">
    <source>
        <dbReference type="ARBA" id="ARBA00007613"/>
    </source>
</evidence>
<evidence type="ECO:0000256" key="8">
    <source>
        <dbReference type="PROSITE-ProRule" id="PRU00473"/>
    </source>
</evidence>
<evidence type="ECO:0000256" key="5">
    <source>
        <dbReference type="ARBA" id="ARBA00022692"/>
    </source>
</evidence>
<dbReference type="CDD" id="cd07185">
    <property type="entry name" value="OmpA_C-like"/>
    <property type="match status" value="1"/>
</dbReference>
<dbReference type="InterPro" id="IPR006664">
    <property type="entry name" value="OMP_bac"/>
</dbReference>
<evidence type="ECO:0000256" key="3">
    <source>
        <dbReference type="ARBA" id="ARBA00022448"/>
    </source>
</evidence>
<dbReference type="PANTHER" id="PTHR30026:SF22">
    <property type="entry name" value="OUTER MEMBRANE EFFLUX PROTEIN"/>
    <property type="match status" value="1"/>
</dbReference>
<name>A0A5C8ZR11_9GAMM</name>
<comment type="similarity">
    <text evidence="2">Belongs to the outer membrane factor (OMF) (TC 1.B.17) family.</text>
</comment>
<dbReference type="InterPro" id="IPR036737">
    <property type="entry name" value="OmpA-like_sf"/>
</dbReference>
<protein>
    <submittedName>
        <fullName evidence="11">TolC family outer membrane protein</fullName>
    </submittedName>
</protein>
<proteinExistence type="inferred from homology"/>
<comment type="subcellular location">
    <subcellularLocation>
        <location evidence="1">Cell outer membrane</location>
    </subcellularLocation>
</comment>
<dbReference type="PANTHER" id="PTHR30026">
    <property type="entry name" value="OUTER MEMBRANE PROTEIN TOLC"/>
    <property type="match status" value="1"/>
</dbReference>
<dbReference type="GO" id="GO:0015288">
    <property type="term" value="F:porin activity"/>
    <property type="evidence" value="ECO:0007669"/>
    <property type="project" value="TreeGrafter"/>
</dbReference>
<dbReference type="Proteomes" id="UP000321933">
    <property type="component" value="Unassembled WGS sequence"/>
</dbReference>
<keyword evidence="7" id="KW-0998">Cell outer membrane</keyword>
<evidence type="ECO:0000256" key="1">
    <source>
        <dbReference type="ARBA" id="ARBA00004442"/>
    </source>
</evidence>
<feature type="chain" id="PRO_5022779902" evidence="9">
    <location>
        <begin position="26"/>
        <end position="607"/>
    </location>
</feature>
<evidence type="ECO:0000256" key="9">
    <source>
        <dbReference type="SAM" id="SignalP"/>
    </source>
</evidence>
<evidence type="ECO:0000259" key="10">
    <source>
        <dbReference type="PROSITE" id="PS51123"/>
    </source>
</evidence>
<dbReference type="InterPro" id="IPR003423">
    <property type="entry name" value="OMP_efflux"/>
</dbReference>
<gene>
    <name evidence="11" type="ORF">FVW59_15090</name>
</gene>
<dbReference type="OrthoDB" id="9814637at2"/>
<feature type="signal peptide" evidence="9">
    <location>
        <begin position="1"/>
        <end position="25"/>
    </location>
</feature>
<evidence type="ECO:0000256" key="7">
    <source>
        <dbReference type="ARBA" id="ARBA00023237"/>
    </source>
</evidence>
<keyword evidence="3" id="KW-0813">Transport</keyword>
<evidence type="ECO:0000256" key="4">
    <source>
        <dbReference type="ARBA" id="ARBA00022452"/>
    </source>
</evidence>
<comment type="caution">
    <text evidence="11">The sequence shown here is derived from an EMBL/GenBank/DDBJ whole genome shotgun (WGS) entry which is preliminary data.</text>
</comment>
<accession>A0A5C8ZR11</accession>
<evidence type="ECO:0000313" key="12">
    <source>
        <dbReference type="Proteomes" id="UP000321933"/>
    </source>
</evidence>
<evidence type="ECO:0000256" key="6">
    <source>
        <dbReference type="ARBA" id="ARBA00023136"/>
    </source>
</evidence>
<dbReference type="NCBIfam" id="TIGR01844">
    <property type="entry name" value="type_I_sec_TolC"/>
    <property type="match status" value="1"/>
</dbReference>
<dbReference type="Pfam" id="PF00691">
    <property type="entry name" value="OmpA"/>
    <property type="match status" value="1"/>
</dbReference>
<keyword evidence="5" id="KW-0812">Transmembrane</keyword>
<dbReference type="GO" id="GO:0009279">
    <property type="term" value="C:cell outer membrane"/>
    <property type="evidence" value="ECO:0007669"/>
    <property type="project" value="UniProtKB-SubCell"/>
</dbReference>
<sequence>MKGHRKILVGAVAVVLGTAGLTAQAEPIASFEEAVKQAVTTNPRVVANWYDFEASREAQRAAEGGYYPSVDINADIGREDRETPLIDFDDYSRDATRFSITQMLFDGFATREDVRRLGYEKLSQYYTLQRTSQEIALEATQAYLDTARFQNLVKFAEDNYIVHREVYDKIAERTGGGVSQGVDLEQAAARVALAESNLLTEMTNLHDVQARFQRVIGDLPADELDIPAMPAGQIPELRSAALDLAYERSPEIDAAIENLRAAQAAMNATNAPFMPRVDLRYRNEIEHDTDGLEGRYDLEAVELVASYNLFRGGSDSARKREFYNRYNSAIEQRKQACLNVRQNTMIAFNDIQALEQQVVYLERNQLAQDKTRRAYQDQFDLGQRTLLDLLDSQNEYFDTQRAYISARTDLAAAQARTLANMGLLLAALDMQGINAEEIASLGLNLSRDADDENGQALCPPEPPPPVEIDKEALFASLTAGNARYRDAGEGKVAVELAVQFAHNSSIITHDFDTEISRAATFLAQNPGVVASVEGHADSSGDDAYNQWLSDRRANAVRQMMIDKHGVNPEQITAIGYGETRPIADNTTAEGRASNRRVELVLDGGAPM</sequence>
<feature type="domain" description="OmpA-like" evidence="10">
    <location>
        <begin position="487"/>
        <end position="605"/>
    </location>
</feature>
<dbReference type="GO" id="GO:0015562">
    <property type="term" value="F:efflux transmembrane transporter activity"/>
    <property type="evidence" value="ECO:0007669"/>
    <property type="project" value="InterPro"/>
</dbReference>
<dbReference type="SUPFAM" id="SSF56954">
    <property type="entry name" value="Outer membrane efflux proteins (OEP)"/>
    <property type="match status" value="1"/>
</dbReference>
<dbReference type="InterPro" id="IPR010130">
    <property type="entry name" value="T1SS_OMP_TolC"/>
</dbReference>
<dbReference type="PRINTS" id="PR01021">
    <property type="entry name" value="OMPADOMAIN"/>
</dbReference>
<reference evidence="11 12" key="1">
    <citation type="submission" date="2019-08" db="EMBL/GenBank/DDBJ databases">
        <title>Parahaliea maris sp. nov., isolated from the surface seawater.</title>
        <authorList>
            <person name="Liu Y."/>
        </authorList>
    </citation>
    <scope>NUCLEOTIDE SEQUENCE [LARGE SCALE GENOMIC DNA]</scope>
    <source>
        <strain evidence="11 12">S2-26</strain>
    </source>
</reference>
<dbReference type="AlphaFoldDB" id="A0A5C8ZR11"/>
<dbReference type="Gene3D" id="3.30.1330.60">
    <property type="entry name" value="OmpA-like domain"/>
    <property type="match status" value="1"/>
</dbReference>
<organism evidence="11 12">
    <name type="scientific">Parahaliea aestuarii</name>
    <dbReference type="NCBI Taxonomy" id="1852021"/>
    <lineage>
        <taxon>Bacteria</taxon>
        <taxon>Pseudomonadati</taxon>
        <taxon>Pseudomonadota</taxon>
        <taxon>Gammaproteobacteria</taxon>
        <taxon>Cellvibrionales</taxon>
        <taxon>Halieaceae</taxon>
        <taxon>Parahaliea</taxon>
    </lineage>
</organism>
<dbReference type="Gene3D" id="1.20.1600.10">
    <property type="entry name" value="Outer membrane efflux proteins (OEP)"/>
    <property type="match status" value="1"/>
</dbReference>
<keyword evidence="12" id="KW-1185">Reference proteome</keyword>
<dbReference type="SUPFAM" id="SSF103088">
    <property type="entry name" value="OmpA-like"/>
    <property type="match status" value="1"/>
</dbReference>
<dbReference type="GO" id="GO:1990281">
    <property type="term" value="C:efflux pump complex"/>
    <property type="evidence" value="ECO:0007669"/>
    <property type="project" value="TreeGrafter"/>
</dbReference>
<dbReference type="InterPro" id="IPR006665">
    <property type="entry name" value="OmpA-like"/>
</dbReference>
<dbReference type="EMBL" id="VRYZ01000007">
    <property type="protein sequence ID" value="TXS89937.1"/>
    <property type="molecule type" value="Genomic_DNA"/>
</dbReference>